<dbReference type="GO" id="GO:0005634">
    <property type="term" value="C:nucleus"/>
    <property type="evidence" value="ECO:0000318"/>
    <property type="project" value="GO_Central"/>
</dbReference>
<accession>A0A0D1CNK4</accession>
<dbReference type="OrthoDB" id="551431at2759"/>
<dbReference type="KEGG" id="uma:UMAG_03835"/>
<dbReference type="PANTHER" id="PTHR28626">
    <property type="entry name" value="SRR1-LIKE PROTEIN"/>
    <property type="match status" value="1"/>
</dbReference>
<sequence length="413" mass="45073">MTATSSGGSHVEAKDDLDDGFQYVRSRRRPRATAAAAAGLQSVSSSNTNITGASSGFAYASAPRRRGGRGMARAENDEETQRNVVERAVGAVDVFARYLGSQLASASGRDEPQRTTTFADQIADSIRTVWPSAGSMRTASGADHEAQSICASKRAAQVGEQEASKLQADEPQRGSTAVVPRRIICLGLGSPTSSRSAQIQLGLLLVIHSWLSQLHTRPACSASSTARIPEHSGAIECIAYDPVFTAQDRELLERYAIRIAPSNATRSDDEPGASIESFYTRICEPTLLYMPHCDRALYESVLSVNFGSDCDRTSQLCAHHHTSTRPLVLLSNVLSRYLITSANSELRSSAPTLNRLIPQMHVYHLPNWEQTKRSAPLTHHAQLQPEHNTANPAVQFARLWDRNALRDLAFHWL</sequence>
<dbReference type="Pfam" id="PF07985">
    <property type="entry name" value="SRR1"/>
    <property type="match status" value="1"/>
</dbReference>
<gene>
    <name evidence="4" type="ORF">UMAG_03835</name>
</gene>
<dbReference type="PANTHER" id="PTHR28626:SF3">
    <property type="entry name" value="SRR1-LIKE PROTEIN"/>
    <property type="match status" value="1"/>
</dbReference>
<dbReference type="OMA" id="TRICEPT"/>
<dbReference type="GO" id="GO:0005737">
    <property type="term" value="C:cytoplasm"/>
    <property type="evidence" value="ECO:0000318"/>
    <property type="project" value="GO_Central"/>
</dbReference>
<dbReference type="STRING" id="237631.A0A0D1CNK4"/>
<dbReference type="InParanoid" id="A0A0D1CNK4"/>
<dbReference type="AlphaFoldDB" id="A0A0D1CNK4"/>
<evidence type="ECO:0000313" key="5">
    <source>
        <dbReference type="Proteomes" id="UP000000561"/>
    </source>
</evidence>
<dbReference type="GeneID" id="23564185"/>
<evidence type="ECO:0000259" key="3">
    <source>
        <dbReference type="Pfam" id="PF07985"/>
    </source>
</evidence>
<proteinExistence type="inferred from homology"/>
<keyword evidence="5" id="KW-1185">Reference proteome</keyword>
<dbReference type="eggNOG" id="ENOG502SC31">
    <property type="taxonomic scope" value="Eukaryota"/>
</dbReference>
<comment type="similarity">
    <text evidence="1">Belongs to the SRR1 family.</text>
</comment>
<evidence type="ECO:0000256" key="1">
    <source>
        <dbReference type="ARBA" id="ARBA00009856"/>
    </source>
</evidence>
<dbReference type="InterPro" id="IPR040044">
    <property type="entry name" value="SRR1L"/>
</dbReference>
<feature type="region of interest" description="Disordered" evidence="2">
    <location>
        <begin position="60"/>
        <end position="81"/>
    </location>
</feature>
<protein>
    <recommendedName>
        <fullName evidence="3">SRR1-like domain-containing protein</fullName>
    </recommendedName>
</protein>
<dbReference type="EMBL" id="CM003149">
    <property type="protein sequence ID" value="KIS68253.1"/>
    <property type="molecule type" value="Genomic_DNA"/>
</dbReference>
<feature type="domain" description="SRR1-like" evidence="3">
    <location>
        <begin position="180"/>
        <end position="412"/>
    </location>
</feature>
<dbReference type="InterPro" id="IPR012942">
    <property type="entry name" value="SRR1-like"/>
</dbReference>
<organism evidence="4 5">
    <name type="scientific">Mycosarcoma maydis</name>
    <name type="common">Corn smut fungus</name>
    <name type="synonym">Ustilago maydis</name>
    <dbReference type="NCBI Taxonomy" id="5270"/>
    <lineage>
        <taxon>Eukaryota</taxon>
        <taxon>Fungi</taxon>
        <taxon>Dikarya</taxon>
        <taxon>Basidiomycota</taxon>
        <taxon>Ustilaginomycotina</taxon>
        <taxon>Ustilaginomycetes</taxon>
        <taxon>Ustilaginales</taxon>
        <taxon>Ustilaginaceae</taxon>
        <taxon>Mycosarcoma</taxon>
    </lineage>
</organism>
<feature type="compositionally biased region" description="Basic and acidic residues" evidence="2">
    <location>
        <begin position="72"/>
        <end position="81"/>
    </location>
</feature>
<name>A0A0D1CNK4_MYCMD</name>
<evidence type="ECO:0000313" key="4">
    <source>
        <dbReference type="EMBL" id="KIS68253.1"/>
    </source>
</evidence>
<evidence type="ECO:0000256" key="2">
    <source>
        <dbReference type="SAM" id="MobiDB-lite"/>
    </source>
</evidence>
<dbReference type="RefSeq" id="XP_011390270.1">
    <property type="nucleotide sequence ID" value="XM_011391968.1"/>
</dbReference>
<reference evidence="4 5" key="1">
    <citation type="journal article" date="2006" name="Nature">
        <title>Insights from the genome of the biotrophic fungal plant pathogen Ustilago maydis.</title>
        <authorList>
            <person name="Kamper J."/>
            <person name="Kahmann R."/>
            <person name="Bolker M."/>
            <person name="Ma L.J."/>
            <person name="Brefort T."/>
            <person name="Saville B.J."/>
            <person name="Banuett F."/>
            <person name="Kronstad J.W."/>
            <person name="Gold S.E."/>
            <person name="Muller O."/>
            <person name="Perlin M.H."/>
            <person name="Wosten H.A."/>
            <person name="de Vries R."/>
            <person name="Ruiz-Herrera J."/>
            <person name="Reynaga-Pena C.G."/>
            <person name="Snetselaar K."/>
            <person name="McCann M."/>
            <person name="Perez-Martin J."/>
            <person name="Feldbrugge M."/>
            <person name="Basse C.W."/>
            <person name="Steinberg G."/>
            <person name="Ibeas J.I."/>
            <person name="Holloman W."/>
            <person name="Guzman P."/>
            <person name="Farman M."/>
            <person name="Stajich J.E."/>
            <person name="Sentandreu R."/>
            <person name="Gonzalez-Prieto J.M."/>
            <person name="Kennell J.C."/>
            <person name="Molina L."/>
            <person name="Schirawski J."/>
            <person name="Mendoza-Mendoza A."/>
            <person name="Greilinger D."/>
            <person name="Munch K."/>
            <person name="Rossel N."/>
            <person name="Scherer M."/>
            <person name="Vranes M."/>
            <person name="Ladendorf O."/>
            <person name="Vincon V."/>
            <person name="Fuchs U."/>
            <person name="Sandrock B."/>
            <person name="Meng S."/>
            <person name="Ho E.C."/>
            <person name="Cahill M.J."/>
            <person name="Boyce K.J."/>
            <person name="Klose J."/>
            <person name="Klosterman S.J."/>
            <person name="Deelstra H.J."/>
            <person name="Ortiz-Castellanos L."/>
            <person name="Li W."/>
            <person name="Sanchez-Alonso P."/>
            <person name="Schreier P.H."/>
            <person name="Hauser-Hahn I."/>
            <person name="Vaupel M."/>
            <person name="Koopmann E."/>
            <person name="Friedrich G."/>
            <person name="Voss H."/>
            <person name="Schluter T."/>
            <person name="Margolis J."/>
            <person name="Platt D."/>
            <person name="Swimmer C."/>
            <person name="Gnirke A."/>
            <person name="Chen F."/>
            <person name="Vysotskaia V."/>
            <person name="Mannhaupt G."/>
            <person name="Guldener U."/>
            <person name="Munsterkotter M."/>
            <person name="Haase D."/>
            <person name="Oesterheld M."/>
            <person name="Mewes H.W."/>
            <person name="Mauceli E.W."/>
            <person name="DeCaprio D."/>
            <person name="Wade C.M."/>
            <person name="Butler J."/>
            <person name="Young S."/>
            <person name="Jaffe D.B."/>
            <person name="Calvo S."/>
            <person name="Nusbaum C."/>
            <person name="Galagan J."/>
            <person name="Birren B.W."/>
        </authorList>
    </citation>
    <scope>NUCLEOTIDE SEQUENCE [LARGE SCALE GENOMIC DNA]</scope>
    <source>
        <strain evidence="5">DSM 14603 / FGSC 9021 / UM521</strain>
    </source>
</reference>
<dbReference type="VEuPathDB" id="FungiDB:UMAG_03835"/>
<dbReference type="Proteomes" id="UP000000561">
    <property type="component" value="Chromosome 10"/>
</dbReference>